<evidence type="ECO:0000313" key="3">
    <source>
        <dbReference type="Proteomes" id="UP000001075"/>
    </source>
</evidence>
<keyword evidence="1" id="KW-0732">Signal</keyword>
<dbReference type="Proteomes" id="UP000001075">
    <property type="component" value="Unassembled WGS sequence"/>
</dbReference>
<accession>G3IKW8</accession>
<evidence type="ECO:0000256" key="1">
    <source>
        <dbReference type="SAM" id="SignalP"/>
    </source>
</evidence>
<evidence type="ECO:0000313" key="2">
    <source>
        <dbReference type="EMBL" id="EGW14873.1"/>
    </source>
</evidence>
<dbReference type="EMBL" id="JH003800">
    <property type="protein sequence ID" value="EGW14873.1"/>
    <property type="molecule type" value="Genomic_DNA"/>
</dbReference>
<reference evidence="3" key="1">
    <citation type="journal article" date="2011" name="Nat. Biotechnol.">
        <title>The genomic sequence of the Chinese hamster ovary (CHO)-K1 cell line.</title>
        <authorList>
            <person name="Xu X."/>
            <person name="Nagarajan H."/>
            <person name="Lewis N.E."/>
            <person name="Pan S."/>
            <person name="Cai Z."/>
            <person name="Liu X."/>
            <person name="Chen W."/>
            <person name="Xie M."/>
            <person name="Wang W."/>
            <person name="Hammond S."/>
            <person name="Andersen M.R."/>
            <person name="Neff N."/>
            <person name="Passarelli B."/>
            <person name="Koh W."/>
            <person name="Fan H.C."/>
            <person name="Wang J."/>
            <person name="Gui Y."/>
            <person name="Lee K.H."/>
            <person name="Betenbaugh M.J."/>
            <person name="Quake S.R."/>
            <person name="Famili I."/>
            <person name="Palsson B.O."/>
            <person name="Wang J."/>
        </authorList>
    </citation>
    <scope>NUCLEOTIDE SEQUENCE [LARGE SCALE GENOMIC DNA]</scope>
    <source>
        <strain evidence="3">CHO K1 cell line</strain>
    </source>
</reference>
<proteinExistence type="predicted"/>
<feature type="chain" id="PRO_5003445330" evidence="1">
    <location>
        <begin position="20"/>
        <end position="116"/>
    </location>
</feature>
<organism evidence="2 3">
    <name type="scientific">Cricetulus griseus</name>
    <name type="common">Chinese hamster</name>
    <name type="synonym">Cricetulus barabensis griseus</name>
    <dbReference type="NCBI Taxonomy" id="10029"/>
    <lineage>
        <taxon>Eukaryota</taxon>
        <taxon>Metazoa</taxon>
        <taxon>Chordata</taxon>
        <taxon>Craniata</taxon>
        <taxon>Vertebrata</taxon>
        <taxon>Euteleostomi</taxon>
        <taxon>Mammalia</taxon>
        <taxon>Eutheria</taxon>
        <taxon>Euarchontoglires</taxon>
        <taxon>Glires</taxon>
        <taxon>Rodentia</taxon>
        <taxon>Myomorpha</taxon>
        <taxon>Muroidea</taxon>
        <taxon>Cricetidae</taxon>
        <taxon>Cricetinae</taxon>
        <taxon>Cricetulus</taxon>
    </lineage>
</organism>
<dbReference type="AlphaFoldDB" id="G3IKW8"/>
<sequence length="116" mass="12250">MTPGRAVAGWLLLAATSLGHPAEGPELAFSEDVLSVFGANRSLSAEQLGRLLERLGAAAHQGALELGQLHFNQEPYIHILSCGHGLNSLTKGNPHFLDYSALSGNTSKPSVAARRH</sequence>
<dbReference type="InParanoid" id="G3IKW8"/>
<gene>
    <name evidence="2" type="ORF">I79_024522</name>
</gene>
<feature type="signal peptide" evidence="1">
    <location>
        <begin position="1"/>
        <end position="19"/>
    </location>
</feature>
<name>G3IKW8_CRIGR</name>
<protein>
    <submittedName>
        <fullName evidence="2">Zinc transporter ZIP8</fullName>
    </submittedName>
</protein>